<dbReference type="InterPro" id="IPR025736">
    <property type="entry name" value="PucR_C-HTH_dom"/>
</dbReference>
<keyword evidence="5" id="KW-1185">Reference proteome</keyword>
<protein>
    <submittedName>
        <fullName evidence="4">Helix-turn-helix domain-containing protein</fullName>
    </submittedName>
</protein>
<evidence type="ECO:0000313" key="5">
    <source>
        <dbReference type="Proteomes" id="UP001430755"/>
    </source>
</evidence>
<dbReference type="InterPro" id="IPR042070">
    <property type="entry name" value="PucR_C-HTH_sf"/>
</dbReference>
<evidence type="ECO:0000259" key="2">
    <source>
        <dbReference type="Pfam" id="PF13556"/>
    </source>
</evidence>
<dbReference type="RefSeq" id="WP_242165873.1">
    <property type="nucleotide sequence ID" value="NZ_JAJMLW010000003.1"/>
</dbReference>
<comment type="caution">
    <text evidence="4">The sequence shown here is derived from an EMBL/GenBank/DDBJ whole genome shotgun (WGS) entry which is preliminary data.</text>
</comment>
<dbReference type="Proteomes" id="UP001430755">
    <property type="component" value="Unassembled WGS sequence"/>
</dbReference>
<organism evidence="4 5">
    <name type="scientific">Adlercreutzia faecimuris</name>
    <dbReference type="NCBI Taxonomy" id="2897341"/>
    <lineage>
        <taxon>Bacteria</taxon>
        <taxon>Bacillati</taxon>
        <taxon>Actinomycetota</taxon>
        <taxon>Coriobacteriia</taxon>
        <taxon>Eggerthellales</taxon>
        <taxon>Eggerthellaceae</taxon>
        <taxon>Adlercreutzia</taxon>
    </lineage>
</organism>
<dbReference type="EMBL" id="JAJMLW010000003">
    <property type="protein sequence ID" value="MCI2242523.1"/>
    <property type="molecule type" value="Genomic_DNA"/>
</dbReference>
<proteinExistence type="inferred from homology"/>
<evidence type="ECO:0000256" key="1">
    <source>
        <dbReference type="ARBA" id="ARBA00006754"/>
    </source>
</evidence>
<evidence type="ECO:0000313" key="4">
    <source>
        <dbReference type="EMBL" id="MCI2242523.1"/>
    </source>
</evidence>
<sequence>MAAWEQTLDALVRDGASVTTALDVSRSVIGGYLFVVDKNGYVMGQSSYLEPPDGFHQAVAASGFAPARQEPAPRHRLAEGEVAAVAGQDPGDRDRLVAPLHHDHSLIGTLSMACPAEGPGAGTRDCLRVLAHAVEALCGRVLPSLTSVNIPRLRFFDLLLQGSRFDRIVAKGQLEELRIPPESWFKLILVDIDEGAEPAKASHIAMAFISEKRMRCRCFLHNGSLLVLQHAARGPELSHLATEKILSSHDLARFDVAFGVSDPFGDIASLRYAYHEARIALDLRKPVMAQRDVEQSPRRKSGAFFFHEAFPFYLVDPEPKDEGLMRFIFDVSFLPSLLEEDATKGTNDFRLLWTYLLNERNATKTAQALFVHRNTVLYRVERIQERFQIDLDDSNIREKLLLDYRMHFLSAQGSRPLVDLR</sequence>
<gene>
    <name evidence="4" type="ORF">LPT13_09175</name>
</gene>
<comment type="similarity">
    <text evidence="1">Belongs to the CdaR family.</text>
</comment>
<dbReference type="InterPro" id="IPR041522">
    <property type="entry name" value="CdaR_GGDEF"/>
</dbReference>
<dbReference type="InterPro" id="IPR051448">
    <property type="entry name" value="CdaR-like_regulators"/>
</dbReference>
<dbReference type="Gene3D" id="1.10.10.2840">
    <property type="entry name" value="PucR C-terminal helix-turn-helix domain"/>
    <property type="match status" value="1"/>
</dbReference>
<feature type="domain" description="PucR C-terminal helix-turn-helix" evidence="2">
    <location>
        <begin position="350"/>
        <end position="405"/>
    </location>
</feature>
<evidence type="ECO:0000259" key="3">
    <source>
        <dbReference type="Pfam" id="PF17853"/>
    </source>
</evidence>
<dbReference type="PANTHER" id="PTHR33744">
    <property type="entry name" value="CARBOHYDRATE DIACID REGULATOR"/>
    <property type="match status" value="1"/>
</dbReference>
<name>A0ABS9WI20_9ACTN</name>
<reference evidence="4" key="1">
    <citation type="submission" date="2021-11" db="EMBL/GenBank/DDBJ databases">
        <title>A Novel Adlercreutzia Species, isolated from a Allomyrina dichotoma larva feces.</title>
        <authorList>
            <person name="Suh M.K."/>
        </authorList>
    </citation>
    <scope>NUCLEOTIDE SEQUENCE</scope>
    <source>
        <strain evidence="4">JBNU-10</strain>
    </source>
</reference>
<accession>A0ABS9WI20</accession>
<dbReference type="Pfam" id="PF13556">
    <property type="entry name" value="HTH_30"/>
    <property type="match status" value="1"/>
</dbReference>
<feature type="domain" description="CdaR GGDEF-like" evidence="3">
    <location>
        <begin position="173"/>
        <end position="283"/>
    </location>
</feature>
<dbReference type="PANTHER" id="PTHR33744:SF1">
    <property type="entry name" value="DNA-BINDING TRANSCRIPTIONAL ACTIVATOR ADER"/>
    <property type="match status" value="1"/>
</dbReference>
<dbReference type="Pfam" id="PF17853">
    <property type="entry name" value="GGDEF_2"/>
    <property type="match status" value="1"/>
</dbReference>